<dbReference type="FunCoup" id="A0A0H2RL25">
    <property type="interactions" value="358"/>
</dbReference>
<feature type="compositionally biased region" description="Acidic residues" evidence="3">
    <location>
        <begin position="71"/>
        <end position="82"/>
    </location>
</feature>
<proteinExistence type="predicted"/>
<dbReference type="PROSITE" id="PS50102">
    <property type="entry name" value="RRM"/>
    <property type="match status" value="2"/>
</dbReference>
<dbReference type="PANTHER" id="PTHR23236:SF95">
    <property type="entry name" value="NUCLEOLAR PROTEIN 13"/>
    <property type="match status" value="1"/>
</dbReference>
<evidence type="ECO:0000256" key="1">
    <source>
        <dbReference type="ARBA" id="ARBA00022884"/>
    </source>
</evidence>
<feature type="compositionally biased region" description="Polar residues" evidence="3">
    <location>
        <begin position="238"/>
        <end position="253"/>
    </location>
</feature>
<feature type="compositionally biased region" description="Acidic residues" evidence="3">
    <location>
        <begin position="320"/>
        <end position="331"/>
    </location>
</feature>
<feature type="compositionally biased region" description="Basic and acidic residues" evidence="3">
    <location>
        <begin position="99"/>
        <end position="136"/>
    </location>
</feature>
<evidence type="ECO:0000313" key="6">
    <source>
        <dbReference type="Proteomes" id="UP000053477"/>
    </source>
</evidence>
<dbReference type="SUPFAM" id="SSF54928">
    <property type="entry name" value="RNA-binding domain, RBD"/>
    <property type="match status" value="2"/>
</dbReference>
<dbReference type="EMBL" id="KQ086034">
    <property type="protein sequence ID" value="KLO10138.1"/>
    <property type="molecule type" value="Genomic_DNA"/>
</dbReference>
<dbReference type="InterPro" id="IPR000504">
    <property type="entry name" value="RRM_dom"/>
</dbReference>
<dbReference type="Proteomes" id="UP000053477">
    <property type="component" value="Unassembled WGS sequence"/>
</dbReference>
<feature type="compositionally biased region" description="Basic and acidic residues" evidence="3">
    <location>
        <begin position="459"/>
        <end position="470"/>
    </location>
</feature>
<protein>
    <recommendedName>
        <fullName evidence="4">RRM domain-containing protein</fullName>
    </recommendedName>
</protein>
<feature type="compositionally biased region" description="Basic residues" evidence="3">
    <location>
        <begin position="89"/>
        <end position="98"/>
    </location>
</feature>
<dbReference type="InterPro" id="IPR012677">
    <property type="entry name" value="Nucleotide-bd_a/b_plait_sf"/>
</dbReference>
<evidence type="ECO:0000256" key="3">
    <source>
        <dbReference type="SAM" id="MobiDB-lite"/>
    </source>
</evidence>
<dbReference type="PANTHER" id="PTHR23236">
    <property type="entry name" value="EUKARYOTIC TRANSLATION INITIATION FACTOR 4B/4H"/>
    <property type="match status" value="1"/>
</dbReference>
<feature type="compositionally biased region" description="Basic and acidic residues" evidence="3">
    <location>
        <begin position="310"/>
        <end position="319"/>
    </location>
</feature>
<feature type="domain" description="RRM" evidence="4">
    <location>
        <begin position="139"/>
        <end position="230"/>
    </location>
</feature>
<feature type="domain" description="RRM" evidence="4">
    <location>
        <begin position="278"/>
        <end position="397"/>
    </location>
</feature>
<name>A0A0H2RL25_9AGAM</name>
<dbReference type="InParanoid" id="A0A0H2RL25"/>
<organism evidence="5 6">
    <name type="scientific">Schizopora paradoxa</name>
    <dbReference type="NCBI Taxonomy" id="27342"/>
    <lineage>
        <taxon>Eukaryota</taxon>
        <taxon>Fungi</taxon>
        <taxon>Dikarya</taxon>
        <taxon>Basidiomycota</taxon>
        <taxon>Agaricomycotina</taxon>
        <taxon>Agaricomycetes</taxon>
        <taxon>Hymenochaetales</taxon>
        <taxon>Schizoporaceae</taxon>
        <taxon>Schizopora</taxon>
    </lineage>
</organism>
<feature type="region of interest" description="Disordered" evidence="3">
    <location>
        <begin position="306"/>
        <end position="338"/>
    </location>
</feature>
<reference evidence="5 6" key="1">
    <citation type="submission" date="2015-04" db="EMBL/GenBank/DDBJ databases">
        <title>Complete genome sequence of Schizopora paradoxa KUC8140, a cosmopolitan wood degrader in East Asia.</title>
        <authorList>
            <consortium name="DOE Joint Genome Institute"/>
            <person name="Min B."/>
            <person name="Park H."/>
            <person name="Jang Y."/>
            <person name="Kim J.-J."/>
            <person name="Kim K.H."/>
            <person name="Pangilinan J."/>
            <person name="Lipzen A."/>
            <person name="Riley R."/>
            <person name="Grigoriev I.V."/>
            <person name="Spatafora J.W."/>
            <person name="Choi I.-G."/>
        </authorList>
    </citation>
    <scope>NUCLEOTIDE SEQUENCE [LARGE SCALE GENOMIC DNA]</scope>
    <source>
        <strain evidence="5 6">KUC8140</strain>
    </source>
</reference>
<feature type="region of interest" description="Disordered" evidence="3">
    <location>
        <begin position="1"/>
        <end position="146"/>
    </location>
</feature>
<dbReference type="GO" id="GO:0003723">
    <property type="term" value="F:RNA binding"/>
    <property type="evidence" value="ECO:0007669"/>
    <property type="project" value="UniProtKB-UniRule"/>
</dbReference>
<feature type="region of interest" description="Disordered" evidence="3">
    <location>
        <begin position="396"/>
        <end position="480"/>
    </location>
</feature>
<evidence type="ECO:0000313" key="5">
    <source>
        <dbReference type="EMBL" id="KLO10138.1"/>
    </source>
</evidence>
<dbReference type="STRING" id="27342.A0A0H2RL25"/>
<dbReference type="Gene3D" id="3.30.70.330">
    <property type="match status" value="2"/>
</dbReference>
<dbReference type="SMART" id="SM00360">
    <property type="entry name" value="RRM"/>
    <property type="match status" value="2"/>
</dbReference>
<sequence>MPATSTSSSSSSSSDTEVPSKIESKKRKNVAPDSDNESSSDDSDDSDESSNEHLKASRSSSKKSKTASAGDDSDSEDEEQEDGPVLSHAAKRRQKKRQKLDEDGSTSKDTSEAKDSKAKKSKVRKDEAGKSEDKPKRQNSVWVGNMSFKTTPESLRTFFDGVGEITRVHMPMKAASGGADKQKGKWASTSKENRGFAYVDFGSPDAKILAISFSEKNLDGRRLLIKDGDDFAGRPAPSATTPSADTGEGTSKGPSADLSAHSKTAQKILRAQKQPPGPTLFLGNLGFETSVESITEMITAHHRVKVTKSSGKEKQKDIVDGDGDQADEEVQAEGKTKDMKREAGIRKVRMGTFEDSGLCKGFAFVDFISAEHATAVLINPRNHKLNGRQLVVEYASPDAVRRGGHREKGEGRPKGPKNFTNSKPVGRKYTEGGEEDSEQVHGDDNGQGDKGGDGSFASRKNERGSKDGYSKRRPKPGAALALAKRENVAIVPSEGTRITF</sequence>
<feature type="region of interest" description="Disordered" evidence="3">
    <location>
        <begin position="228"/>
        <end position="265"/>
    </location>
</feature>
<feature type="compositionally biased region" description="Low complexity" evidence="3">
    <location>
        <begin position="1"/>
        <end position="14"/>
    </location>
</feature>
<keyword evidence="6" id="KW-1185">Reference proteome</keyword>
<dbReference type="OrthoDB" id="439808at2759"/>
<gene>
    <name evidence="5" type="ORF">SCHPADRAFT_878411</name>
</gene>
<feature type="compositionally biased region" description="Acidic residues" evidence="3">
    <location>
        <begin position="34"/>
        <end position="49"/>
    </location>
</feature>
<accession>A0A0H2RL25</accession>
<keyword evidence="1 2" id="KW-0694">RNA-binding</keyword>
<dbReference type="InterPro" id="IPR035979">
    <property type="entry name" value="RBD_domain_sf"/>
</dbReference>
<dbReference type="AlphaFoldDB" id="A0A0H2RL25"/>
<evidence type="ECO:0000256" key="2">
    <source>
        <dbReference type="PROSITE-ProRule" id="PRU00176"/>
    </source>
</evidence>
<evidence type="ECO:0000259" key="4">
    <source>
        <dbReference type="PROSITE" id="PS50102"/>
    </source>
</evidence>
<dbReference type="GO" id="GO:0005730">
    <property type="term" value="C:nucleolus"/>
    <property type="evidence" value="ECO:0007669"/>
    <property type="project" value="TreeGrafter"/>
</dbReference>